<dbReference type="Pfam" id="PF12810">
    <property type="entry name" value="ALK_LTK_GRD"/>
    <property type="match status" value="1"/>
</dbReference>
<name>A0A1S2VPP0_9BACT</name>
<keyword evidence="6" id="KW-0732">Signal</keyword>
<accession>A0A1S2VPP0</accession>
<dbReference type="PRINTS" id="PR01228">
    <property type="entry name" value="EGGSHELL"/>
</dbReference>
<dbReference type="GO" id="GO:0004714">
    <property type="term" value="F:transmembrane receptor protein tyrosine kinase activity"/>
    <property type="evidence" value="ECO:0007669"/>
    <property type="project" value="UniProtKB-EC"/>
</dbReference>
<dbReference type="OrthoDB" id="946948at2"/>
<keyword evidence="15" id="KW-0325">Glycoprotein</keyword>
<evidence type="ECO:0000256" key="14">
    <source>
        <dbReference type="ARBA" id="ARBA00023170"/>
    </source>
</evidence>
<feature type="compositionally biased region" description="Gly residues" evidence="16">
    <location>
        <begin position="177"/>
        <end position="196"/>
    </location>
</feature>
<evidence type="ECO:0000256" key="8">
    <source>
        <dbReference type="ARBA" id="ARBA00022777"/>
    </source>
</evidence>
<dbReference type="RefSeq" id="WP_071501232.1">
    <property type="nucleotide sequence ID" value="NZ_MORL01000001.1"/>
</dbReference>
<sequence length="491" mass="49086">MRTQVHKREINPSAQQTLHTRLFVILLICLGLSPALFAQTSPQTFTYTGDVQTFTVPAGVTTLSVVANGAQGEGVQNSQLSIPIPTFYPGGKGGRVAATLTVTPGQNLSLYVGGIPFNGGGNGSFSKGGGATDIRIGGSDLSNRVLVAGGGGGAGNVREGGVGGGLIGGVGGGYNDSGGGGGGGTQSAGGKGGDSDGGVTQPEDGKLGLGGKGNSSGGGSGGGGYYGGGGGQYYYQGGGEFNASSGGGGSSYPDPANLPLNGVTSVVHEQGVNEGTGSITLSWVAAPPSATVCISGATGDCSVANGTYVETTSFPTLPIPETIKRALQNTTTGVYMVYGSLGNLSAWIIRDTENEYFYQDGEDVNTIPESNWNTLDCNSDITVTTGACQAPGIDCGQPQLARATSMTVSSPLGPNNCSVTLKGTGYGTGYTFTGPGGYVFSAVYRQVGSYAINGLNVTQPGTYTLKVTYSDACGQSTSDTMTYLVTGSACR</sequence>
<keyword evidence="14" id="KW-0675">Receptor</keyword>
<reference evidence="18 19" key="1">
    <citation type="submission" date="2016-10" db="EMBL/GenBank/DDBJ databases">
        <title>Arsenicibacter rosenii gen. nov., sp. nov., an efficient arsenic-methylating bacterium isolated from an arsenic-contaminated paddy soil.</title>
        <authorList>
            <person name="Huang K."/>
        </authorList>
    </citation>
    <scope>NUCLEOTIDE SEQUENCE [LARGE SCALE GENOMIC DNA]</scope>
    <source>
        <strain evidence="18 19">SM-1</strain>
    </source>
</reference>
<keyword evidence="12" id="KW-0829">Tyrosine-protein kinase</keyword>
<feature type="region of interest" description="Disordered" evidence="16">
    <location>
        <begin position="177"/>
        <end position="220"/>
    </location>
</feature>
<evidence type="ECO:0000256" key="9">
    <source>
        <dbReference type="ARBA" id="ARBA00022840"/>
    </source>
</evidence>
<keyword evidence="10" id="KW-1133">Transmembrane helix</keyword>
<comment type="subcellular location">
    <subcellularLocation>
        <location evidence="1">Cell membrane</location>
        <topology evidence="1">Single-pass type I membrane protein</topology>
    </subcellularLocation>
</comment>
<evidence type="ECO:0000259" key="17">
    <source>
        <dbReference type="Pfam" id="PF12810"/>
    </source>
</evidence>
<evidence type="ECO:0000256" key="10">
    <source>
        <dbReference type="ARBA" id="ARBA00022989"/>
    </source>
</evidence>
<dbReference type="AlphaFoldDB" id="A0A1S2VPP0"/>
<proteinExistence type="predicted"/>
<feature type="domain" description="ALK/LTK-like glycine-rich" evidence="17">
    <location>
        <begin position="67"/>
        <end position="257"/>
    </location>
</feature>
<evidence type="ECO:0000256" key="4">
    <source>
        <dbReference type="ARBA" id="ARBA00022679"/>
    </source>
</evidence>
<keyword evidence="11" id="KW-0472">Membrane</keyword>
<keyword evidence="7" id="KW-0547">Nucleotide-binding</keyword>
<evidence type="ECO:0000313" key="18">
    <source>
        <dbReference type="EMBL" id="OIN60729.1"/>
    </source>
</evidence>
<evidence type="ECO:0000256" key="6">
    <source>
        <dbReference type="ARBA" id="ARBA00022729"/>
    </source>
</evidence>
<dbReference type="InterPro" id="IPR055163">
    <property type="entry name" value="ALK/LTK-like_GRD"/>
</dbReference>
<dbReference type="GO" id="GO:0005524">
    <property type="term" value="F:ATP binding"/>
    <property type="evidence" value="ECO:0007669"/>
    <property type="project" value="UniProtKB-KW"/>
</dbReference>
<evidence type="ECO:0000313" key="19">
    <source>
        <dbReference type="Proteomes" id="UP000181790"/>
    </source>
</evidence>
<evidence type="ECO:0000256" key="12">
    <source>
        <dbReference type="ARBA" id="ARBA00023137"/>
    </source>
</evidence>
<dbReference type="EMBL" id="MORL01000001">
    <property type="protein sequence ID" value="OIN60729.1"/>
    <property type="molecule type" value="Genomic_DNA"/>
</dbReference>
<keyword evidence="8" id="KW-0418">Kinase</keyword>
<keyword evidence="13" id="KW-1015">Disulfide bond</keyword>
<dbReference type="Proteomes" id="UP000181790">
    <property type="component" value="Unassembled WGS sequence"/>
</dbReference>
<keyword evidence="5" id="KW-0812">Transmembrane</keyword>
<keyword evidence="3" id="KW-1003">Cell membrane</keyword>
<dbReference type="EC" id="2.7.10.1" evidence="2"/>
<evidence type="ECO:0000256" key="1">
    <source>
        <dbReference type="ARBA" id="ARBA00004251"/>
    </source>
</evidence>
<evidence type="ECO:0000256" key="5">
    <source>
        <dbReference type="ARBA" id="ARBA00022692"/>
    </source>
</evidence>
<evidence type="ECO:0000256" key="7">
    <source>
        <dbReference type="ARBA" id="ARBA00022741"/>
    </source>
</evidence>
<evidence type="ECO:0000256" key="16">
    <source>
        <dbReference type="SAM" id="MobiDB-lite"/>
    </source>
</evidence>
<evidence type="ECO:0000256" key="3">
    <source>
        <dbReference type="ARBA" id="ARBA00022475"/>
    </source>
</evidence>
<evidence type="ECO:0000256" key="15">
    <source>
        <dbReference type="ARBA" id="ARBA00023180"/>
    </source>
</evidence>
<keyword evidence="4" id="KW-0808">Transferase</keyword>
<dbReference type="GO" id="GO:0005886">
    <property type="term" value="C:plasma membrane"/>
    <property type="evidence" value="ECO:0007669"/>
    <property type="project" value="UniProtKB-SubCell"/>
</dbReference>
<keyword evidence="9" id="KW-0067">ATP-binding</keyword>
<organism evidence="18 19">
    <name type="scientific">Arsenicibacter rosenii</name>
    <dbReference type="NCBI Taxonomy" id="1750698"/>
    <lineage>
        <taxon>Bacteria</taxon>
        <taxon>Pseudomonadati</taxon>
        <taxon>Bacteroidota</taxon>
        <taxon>Cytophagia</taxon>
        <taxon>Cytophagales</taxon>
        <taxon>Spirosomataceae</taxon>
        <taxon>Arsenicibacter</taxon>
    </lineage>
</organism>
<keyword evidence="19" id="KW-1185">Reference proteome</keyword>
<evidence type="ECO:0000256" key="13">
    <source>
        <dbReference type="ARBA" id="ARBA00023157"/>
    </source>
</evidence>
<evidence type="ECO:0000256" key="11">
    <source>
        <dbReference type="ARBA" id="ARBA00023136"/>
    </source>
</evidence>
<protein>
    <recommendedName>
        <fullName evidence="2">receptor protein-tyrosine kinase</fullName>
        <ecNumber evidence="2">2.7.10.1</ecNumber>
    </recommendedName>
</protein>
<evidence type="ECO:0000256" key="2">
    <source>
        <dbReference type="ARBA" id="ARBA00011902"/>
    </source>
</evidence>
<feature type="compositionally biased region" description="Gly residues" evidence="16">
    <location>
        <begin position="207"/>
        <end position="220"/>
    </location>
</feature>
<gene>
    <name evidence="18" type="ORF">BLX24_01075</name>
</gene>
<comment type="caution">
    <text evidence="18">The sequence shown here is derived from an EMBL/GenBank/DDBJ whole genome shotgun (WGS) entry which is preliminary data.</text>
</comment>